<sequence length="163" mass="17887">MTGSCRASSAEVLSNPRSPQRMGITIVYAENERYGWRWTTESGQRQQPTGRGRRIQSLRDGAPPAVSDAAGDAAVALIHHPALKQLFSVTLAIDNLAQNLPDFRRTIIIAHNDQKMPFQGDLIDKSETLVAIGCGDYEHISPLTQDTRTHAKPRLALAAIRTC</sequence>
<reference evidence="3" key="1">
    <citation type="submission" date="2022-11" db="UniProtKB">
        <authorList>
            <consortium name="WormBaseParasite"/>
        </authorList>
    </citation>
    <scope>IDENTIFICATION</scope>
</reference>
<evidence type="ECO:0000313" key="3">
    <source>
        <dbReference type="WBParaSite" id="PSAMB.scaffold848size40301.g9170.t1"/>
    </source>
</evidence>
<name>A0A914XLV5_9BILA</name>
<protein>
    <submittedName>
        <fullName evidence="3">Uncharacterized protein</fullName>
    </submittedName>
</protein>
<dbReference type="AlphaFoldDB" id="A0A914XLV5"/>
<dbReference type="WBParaSite" id="PSAMB.scaffold848size40301.g9170.t1">
    <property type="protein sequence ID" value="PSAMB.scaffold848size40301.g9170.t1"/>
    <property type="gene ID" value="PSAMB.scaffold848size40301.g9170"/>
</dbReference>
<evidence type="ECO:0000313" key="2">
    <source>
        <dbReference type="Proteomes" id="UP000887566"/>
    </source>
</evidence>
<evidence type="ECO:0000256" key="1">
    <source>
        <dbReference type="SAM" id="MobiDB-lite"/>
    </source>
</evidence>
<dbReference type="Proteomes" id="UP000887566">
    <property type="component" value="Unplaced"/>
</dbReference>
<accession>A0A914XLV5</accession>
<proteinExistence type="predicted"/>
<organism evidence="2 3">
    <name type="scientific">Plectus sambesii</name>
    <dbReference type="NCBI Taxonomy" id="2011161"/>
    <lineage>
        <taxon>Eukaryota</taxon>
        <taxon>Metazoa</taxon>
        <taxon>Ecdysozoa</taxon>
        <taxon>Nematoda</taxon>
        <taxon>Chromadorea</taxon>
        <taxon>Plectida</taxon>
        <taxon>Plectina</taxon>
        <taxon>Plectoidea</taxon>
        <taxon>Plectidae</taxon>
        <taxon>Plectus</taxon>
    </lineage>
</organism>
<keyword evidence="2" id="KW-1185">Reference proteome</keyword>
<feature type="region of interest" description="Disordered" evidence="1">
    <location>
        <begin position="39"/>
        <end position="64"/>
    </location>
</feature>